<proteinExistence type="predicted"/>
<dbReference type="RefSeq" id="WP_109650949.1">
    <property type="nucleotide sequence ID" value="NZ_JACWLN010000001.1"/>
</dbReference>
<gene>
    <name evidence="1" type="ORF">HZY62_04025</name>
    <name evidence="2" type="ORF">LX92_02443</name>
</gene>
<accession>A0A316DYD4</accession>
<evidence type="ECO:0000313" key="2">
    <source>
        <dbReference type="EMBL" id="PWK23114.1"/>
    </source>
</evidence>
<dbReference type="AlphaFoldDB" id="A0A316DYD4"/>
<protein>
    <submittedName>
        <fullName evidence="2">Uncharacterized protein</fullName>
    </submittedName>
</protein>
<dbReference type="Proteomes" id="UP000651837">
    <property type="component" value="Unassembled WGS sequence"/>
</dbReference>
<comment type="caution">
    <text evidence="2">The sequence shown here is derived from an EMBL/GenBank/DDBJ whole genome shotgun (WGS) entry which is preliminary data.</text>
</comment>
<evidence type="ECO:0000313" key="3">
    <source>
        <dbReference type="Proteomes" id="UP000245667"/>
    </source>
</evidence>
<dbReference type="EMBL" id="QGGQ01000005">
    <property type="protein sequence ID" value="PWK23114.1"/>
    <property type="molecule type" value="Genomic_DNA"/>
</dbReference>
<organism evidence="2 3">
    <name type="scientific">Maribacter polysiphoniae</name>
    <dbReference type="NCBI Taxonomy" id="429344"/>
    <lineage>
        <taxon>Bacteria</taxon>
        <taxon>Pseudomonadati</taxon>
        <taxon>Bacteroidota</taxon>
        <taxon>Flavobacteriia</taxon>
        <taxon>Flavobacteriales</taxon>
        <taxon>Flavobacteriaceae</taxon>
        <taxon>Maribacter</taxon>
    </lineage>
</organism>
<reference evidence="1 4" key="2">
    <citation type="submission" date="2020-07" db="EMBL/GenBank/DDBJ databases">
        <title>The draft genome sequence of Maribacter polysiphoniae KCTC 22021.</title>
        <authorList>
            <person name="Mu L."/>
        </authorList>
    </citation>
    <scope>NUCLEOTIDE SEQUENCE [LARGE SCALE GENOMIC DNA]</scope>
    <source>
        <strain evidence="1 4">KCTC 22021</strain>
    </source>
</reference>
<evidence type="ECO:0000313" key="4">
    <source>
        <dbReference type="Proteomes" id="UP000651837"/>
    </source>
</evidence>
<name>A0A316DYD4_9FLAO</name>
<sequence length="74" mass="8694">MNNTNDILTKIVQLTTEIETDYPELYRLLEENPMTLPSEPHPEVDKNELEDYLQSLQQLLGNHLRTHRKVHGIL</sequence>
<reference evidence="2 3" key="1">
    <citation type="submission" date="2018-05" db="EMBL/GenBank/DDBJ databases">
        <title>Genomic Encyclopedia of Archaeal and Bacterial Type Strains, Phase II (KMG-II): from individual species to whole genera.</title>
        <authorList>
            <person name="Goeker M."/>
        </authorList>
    </citation>
    <scope>NUCLEOTIDE SEQUENCE [LARGE SCALE GENOMIC DNA]</scope>
    <source>
        <strain evidence="2 3">DSM 23514</strain>
    </source>
</reference>
<dbReference type="Proteomes" id="UP000245667">
    <property type="component" value="Unassembled WGS sequence"/>
</dbReference>
<dbReference type="OrthoDB" id="680581at2"/>
<evidence type="ECO:0000313" key="1">
    <source>
        <dbReference type="EMBL" id="MBD1259743.1"/>
    </source>
</evidence>
<keyword evidence="4" id="KW-1185">Reference proteome</keyword>
<dbReference type="EMBL" id="JACWLN010000001">
    <property type="protein sequence ID" value="MBD1259743.1"/>
    <property type="molecule type" value="Genomic_DNA"/>
</dbReference>